<dbReference type="OrthoDB" id="4753406at2"/>
<feature type="transmembrane region" description="Helical" evidence="1">
    <location>
        <begin position="69"/>
        <end position="91"/>
    </location>
</feature>
<dbReference type="EMBL" id="LQPW01000150">
    <property type="protein sequence ID" value="ORW92387.1"/>
    <property type="molecule type" value="Genomic_DNA"/>
</dbReference>
<sequence length="120" mass="12302">MIGSRRAIAAVVVAWLAFGIAGVHCAIPRLDLRHSDSSLTAVAGDQGHLYGPAKPCPPNFATLPLPPPATAWVVLGLVAVAGVAVFLFFCIGAPGGRGPPAGVVVVSGRTLLTRICQVRR</sequence>
<organism evidence="2 3">
    <name type="scientific">Mycobacterium szulgai</name>
    <dbReference type="NCBI Taxonomy" id="1787"/>
    <lineage>
        <taxon>Bacteria</taxon>
        <taxon>Bacillati</taxon>
        <taxon>Actinomycetota</taxon>
        <taxon>Actinomycetes</taxon>
        <taxon>Mycobacteriales</taxon>
        <taxon>Mycobacteriaceae</taxon>
        <taxon>Mycobacterium</taxon>
    </lineage>
</organism>
<comment type="caution">
    <text evidence="2">The sequence shown here is derived from an EMBL/GenBank/DDBJ whole genome shotgun (WGS) entry which is preliminary data.</text>
</comment>
<dbReference type="AlphaFoldDB" id="A0A1X2DW10"/>
<evidence type="ECO:0000256" key="1">
    <source>
        <dbReference type="SAM" id="Phobius"/>
    </source>
</evidence>
<accession>A0A1X2DW10</accession>
<name>A0A1X2DW10_MYCSZ</name>
<evidence type="ECO:0000313" key="3">
    <source>
        <dbReference type="Proteomes" id="UP000193317"/>
    </source>
</evidence>
<gene>
    <name evidence="2" type="ORF">AWC27_09040</name>
</gene>
<keyword evidence="1" id="KW-0812">Transmembrane</keyword>
<proteinExistence type="predicted"/>
<reference evidence="2 3" key="1">
    <citation type="submission" date="2016-01" db="EMBL/GenBank/DDBJ databases">
        <title>The new phylogeny of the genus Mycobacterium.</title>
        <authorList>
            <person name="Tarcisio F."/>
            <person name="Conor M."/>
            <person name="Antonella G."/>
            <person name="Elisabetta G."/>
            <person name="Giulia F.S."/>
            <person name="Sara T."/>
            <person name="Anna F."/>
            <person name="Clotilde B."/>
            <person name="Roberto B."/>
            <person name="Veronica D.S."/>
            <person name="Fabio R."/>
            <person name="Monica P."/>
            <person name="Olivier J."/>
            <person name="Enrico T."/>
            <person name="Nicola S."/>
        </authorList>
    </citation>
    <scope>NUCLEOTIDE SEQUENCE [LARGE SCALE GENOMIC DNA]</scope>
    <source>
        <strain evidence="2 3">DSM 44166</strain>
    </source>
</reference>
<dbReference type="Pfam" id="PF26327">
    <property type="entry name" value="LpqS"/>
    <property type="match status" value="1"/>
</dbReference>
<keyword evidence="1" id="KW-0472">Membrane</keyword>
<keyword evidence="3" id="KW-1185">Reference proteome</keyword>
<evidence type="ECO:0008006" key="4">
    <source>
        <dbReference type="Google" id="ProtNLM"/>
    </source>
</evidence>
<dbReference type="RefSeq" id="WP_085672507.1">
    <property type="nucleotide sequence ID" value="NZ_JACKRU010000767.1"/>
</dbReference>
<dbReference type="Proteomes" id="UP000193317">
    <property type="component" value="Unassembled WGS sequence"/>
</dbReference>
<dbReference type="InterPro" id="IPR058714">
    <property type="entry name" value="LpqS"/>
</dbReference>
<protein>
    <recommendedName>
        <fullName evidence="4">Lipoprotein LpqS</fullName>
    </recommendedName>
</protein>
<keyword evidence="1" id="KW-1133">Transmembrane helix</keyword>
<evidence type="ECO:0000313" key="2">
    <source>
        <dbReference type="EMBL" id="ORW92387.1"/>
    </source>
</evidence>